<reference evidence="2" key="1">
    <citation type="submission" date="2023-07" db="EMBL/GenBank/DDBJ databases">
        <title>A chromosome-level genome assembly of Lolium multiflorum.</title>
        <authorList>
            <person name="Chen Y."/>
            <person name="Copetti D."/>
            <person name="Kolliker R."/>
            <person name="Studer B."/>
        </authorList>
    </citation>
    <scope>NUCLEOTIDE SEQUENCE</scope>
    <source>
        <strain evidence="2">02402/16</strain>
        <tissue evidence="2">Leaf</tissue>
    </source>
</reference>
<evidence type="ECO:0000313" key="2">
    <source>
        <dbReference type="EMBL" id="KAK1670812.1"/>
    </source>
</evidence>
<dbReference type="SUPFAM" id="SSF140586">
    <property type="entry name" value="Dcp2 domain-like"/>
    <property type="match status" value="1"/>
</dbReference>
<dbReference type="GO" id="GO:0003723">
    <property type="term" value="F:RNA binding"/>
    <property type="evidence" value="ECO:0007669"/>
    <property type="project" value="InterPro"/>
</dbReference>
<evidence type="ECO:0000313" key="3">
    <source>
        <dbReference type="Proteomes" id="UP001231189"/>
    </source>
</evidence>
<dbReference type="AlphaFoldDB" id="A0AAD8T619"/>
<comment type="caution">
    <text evidence="2">The sequence shown here is derived from an EMBL/GenBank/DDBJ whole genome shotgun (WGS) entry which is preliminary data.</text>
</comment>
<sequence>RFVLNVPKEDLESFERILFLLECAHWFYEDNSLENNPSLKSLSFKDFTTISKIHSLSS</sequence>
<dbReference type="PANTHER" id="PTHR23114">
    <property type="entry name" value="M7GPPPN-MRNA HYDROLASE"/>
    <property type="match status" value="1"/>
</dbReference>
<feature type="domain" description="mRNA decapping protein 2 Box A" evidence="1">
    <location>
        <begin position="1"/>
        <end position="55"/>
    </location>
</feature>
<feature type="non-terminal residue" evidence="2">
    <location>
        <position position="1"/>
    </location>
</feature>
<dbReference type="PANTHER" id="PTHR23114:SF17">
    <property type="entry name" value="M7GPPPN-MRNA HYDROLASE"/>
    <property type="match status" value="1"/>
</dbReference>
<organism evidence="2 3">
    <name type="scientific">Lolium multiflorum</name>
    <name type="common">Italian ryegrass</name>
    <name type="synonym">Lolium perenne subsp. multiflorum</name>
    <dbReference type="NCBI Taxonomy" id="4521"/>
    <lineage>
        <taxon>Eukaryota</taxon>
        <taxon>Viridiplantae</taxon>
        <taxon>Streptophyta</taxon>
        <taxon>Embryophyta</taxon>
        <taxon>Tracheophyta</taxon>
        <taxon>Spermatophyta</taxon>
        <taxon>Magnoliopsida</taxon>
        <taxon>Liliopsida</taxon>
        <taxon>Poales</taxon>
        <taxon>Poaceae</taxon>
        <taxon>BOP clade</taxon>
        <taxon>Pooideae</taxon>
        <taxon>Poodae</taxon>
        <taxon>Poeae</taxon>
        <taxon>Poeae Chloroplast Group 2 (Poeae type)</taxon>
        <taxon>Loliodinae</taxon>
        <taxon>Loliinae</taxon>
        <taxon>Lolium</taxon>
    </lineage>
</organism>
<keyword evidence="3" id="KW-1185">Reference proteome</keyword>
<protein>
    <recommendedName>
        <fullName evidence="1">mRNA decapping protein 2 Box A domain-containing protein</fullName>
    </recommendedName>
</protein>
<accession>A0AAD8T619</accession>
<dbReference type="Gene3D" id="1.10.10.1050">
    <property type="entry name" value="Dcp2, box A domain"/>
    <property type="match status" value="1"/>
</dbReference>
<name>A0AAD8T619_LOLMU</name>
<dbReference type="InterPro" id="IPR036189">
    <property type="entry name" value="DCP2_BoxA_sf"/>
</dbReference>
<dbReference type="Pfam" id="PF05026">
    <property type="entry name" value="DCP2"/>
    <property type="match status" value="1"/>
</dbReference>
<dbReference type="InterPro" id="IPR007722">
    <property type="entry name" value="DCP2_BoxA"/>
</dbReference>
<evidence type="ECO:0000259" key="1">
    <source>
        <dbReference type="SMART" id="SM01125"/>
    </source>
</evidence>
<dbReference type="GO" id="GO:0030145">
    <property type="term" value="F:manganese ion binding"/>
    <property type="evidence" value="ECO:0007669"/>
    <property type="project" value="InterPro"/>
</dbReference>
<dbReference type="GO" id="GO:0005737">
    <property type="term" value="C:cytoplasm"/>
    <property type="evidence" value="ECO:0007669"/>
    <property type="project" value="TreeGrafter"/>
</dbReference>
<dbReference type="Proteomes" id="UP001231189">
    <property type="component" value="Unassembled WGS sequence"/>
</dbReference>
<dbReference type="SMART" id="SM01125">
    <property type="entry name" value="DCP2"/>
    <property type="match status" value="1"/>
</dbReference>
<dbReference type="GO" id="GO:0000290">
    <property type="term" value="P:deadenylation-dependent decapping of nuclear-transcribed mRNA"/>
    <property type="evidence" value="ECO:0007669"/>
    <property type="project" value="TreeGrafter"/>
</dbReference>
<gene>
    <name evidence="2" type="ORF">QYE76_058971</name>
</gene>
<dbReference type="EMBL" id="JAUUTY010000003">
    <property type="protein sequence ID" value="KAK1670812.1"/>
    <property type="molecule type" value="Genomic_DNA"/>
</dbReference>
<proteinExistence type="predicted"/>
<dbReference type="GO" id="GO:0016787">
    <property type="term" value="F:hydrolase activity"/>
    <property type="evidence" value="ECO:0007669"/>
    <property type="project" value="InterPro"/>
</dbReference>